<dbReference type="AlphaFoldDB" id="A0A381ND57"/>
<evidence type="ECO:0000256" key="2">
    <source>
        <dbReference type="ARBA" id="ARBA00022475"/>
    </source>
</evidence>
<evidence type="ECO:0000256" key="1">
    <source>
        <dbReference type="ARBA" id="ARBA00004651"/>
    </source>
</evidence>
<organism evidence="10">
    <name type="scientific">marine metagenome</name>
    <dbReference type="NCBI Taxonomy" id="408172"/>
    <lineage>
        <taxon>unclassified sequences</taxon>
        <taxon>metagenomes</taxon>
        <taxon>ecological metagenomes</taxon>
    </lineage>
</organism>
<evidence type="ECO:0000259" key="8">
    <source>
        <dbReference type="Pfam" id="PF02687"/>
    </source>
</evidence>
<feature type="domain" description="ABC3 transporter permease C-terminal" evidence="8">
    <location>
        <begin position="295"/>
        <end position="406"/>
    </location>
</feature>
<comment type="subcellular location">
    <subcellularLocation>
        <location evidence="1">Cell membrane</location>
        <topology evidence="1">Multi-pass membrane protein</topology>
    </subcellularLocation>
</comment>
<feature type="domain" description="MacB-like periplasmic core" evidence="9">
    <location>
        <begin position="21"/>
        <end position="249"/>
    </location>
</feature>
<dbReference type="PANTHER" id="PTHR30572:SF4">
    <property type="entry name" value="ABC TRANSPORTER PERMEASE YTRF"/>
    <property type="match status" value="1"/>
</dbReference>
<evidence type="ECO:0000259" key="9">
    <source>
        <dbReference type="Pfam" id="PF12704"/>
    </source>
</evidence>
<keyword evidence="4 7" id="KW-1133">Transmembrane helix</keyword>
<reference evidence="10" key="1">
    <citation type="submission" date="2018-05" db="EMBL/GenBank/DDBJ databases">
        <authorList>
            <person name="Lanie J.A."/>
            <person name="Ng W.-L."/>
            <person name="Kazmierczak K.M."/>
            <person name="Andrzejewski T.M."/>
            <person name="Davidsen T.M."/>
            <person name="Wayne K.J."/>
            <person name="Tettelin H."/>
            <person name="Glass J.I."/>
            <person name="Rusch D."/>
            <person name="Podicherti R."/>
            <person name="Tsui H.-C.T."/>
            <person name="Winkler M.E."/>
        </authorList>
    </citation>
    <scope>NUCLEOTIDE SEQUENCE</scope>
</reference>
<keyword evidence="3 7" id="KW-0812">Transmembrane</keyword>
<evidence type="ECO:0000313" key="10">
    <source>
        <dbReference type="EMBL" id="SUZ51473.1"/>
    </source>
</evidence>
<dbReference type="GO" id="GO:0022857">
    <property type="term" value="F:transmembrane transporter activity"/>
    <property type="evidence" value="ECO:0007669"/>
    <property type="project" value="TreeGrafter"/>
</dbReference>
<dbReference type="InterPro" id="IPR050250">
    <property type="entry name" value="Macrolide_Exporter_MacB"/>
</dbReference>
<dbReference type="EMBL" id="UINC01000222">
    <property type="protein sequence ID" value="SUZ51473.1"/>
    <property type="molecule type" value="Genomic_DNA"/>
</dbReference>
<feature type="transmembrane region" description="Helical" evidence="7">
    <location>
        <begin position="334"/>
        <end position="367"/>
    </location>
</feature>
<evidence type="ECO:0000256" key="4">
    <source>
        <dbReference type="ARBA" id="ARBA00022989"/>
    </source>
</evidence>
<dbReference type="InterPro" id="IPR003838">
    <property type="entry name" value="ABC3_permease_C"/>
</dbReference>
<dbReference type="InterPro" id="IPR025857">
    <property type="entry name" value="MacB_PCD"/>
</dbReference>
<dbReference type="GO" id="GO:0005886">
    <property type="term" value="C:plasma membrane"/>
    <property type="evidence" value="ECO:0007669"/>
    <property type="project" value="UniProtKB-SubCell"/>
</dbReference>
<feature type="transmembrane region" description="Helical" evidence="7">
    <location>
        <begin position="286"/>
        <end position="313"/>
    </location>
</feature>
<evidence type="ECO:0000256" key="5">
    <source>
        <dbReference type="ARBA" id="ARBA00023136"/>
    </source>
</evidence>
<comment type="similarity">
    <text evidence="6">Belongs to the ABC-4 integral membrane protein family.</text>
</comment>
<sequence length="413" mass="45146">MQVWEGVILAMQQLRSEKLKSFFSLIGVILGVMFLIVVVTIIEGLDRYVREEVTSQVFGVSTVTLRRWPEVDINTDEERWRRRMRAPRLRYEDAEAIRARLTIPARIAIQSSSGGTAVADNGRTATGVQLIGASPEVFPVRNLKIDRGRAFTEQEAATGTPVLVLGFETSEVLFEDLDPIGHTVRLRGFPYRVIGVLEERGSLFGMSLDNFAVAPHRSPIQAVLNPPGIVDEVIIQTVNPDRLLEAQMEAEGIMRTRRLLRPSETNNFALETADDAISFWDNISRILFTALPGLVAISLVVGGIVIMNIMLVSVMERTREIGVRKALGARRRDILAQVLIESATLSTVGAIFGVLVGIGIATLVASFSPMPAAVSAKWVALGVTLGLSVGIVAGVYPAFQASKLDPVDALRYE</sequence>
<keyword evidence="2" id="KW-1003">Cell membrane</keyword>
<dbReference type="PANTHER" id="PTHR30572">
    <property type="entry name" value="MEMBRANE COMPONENT OF TRANSPORTER-RELATED"/>
    <property type="match status" value="1"/>
</dbReference>
<feature type="transmembrane region" description="Helical" evidence="7">
    <location>
        <begin position="379"/>
        <end position="399"/>
    </location>
</feature>
<accession>A0A381ND57</accession>
<feature type="transmembrane region" description="Helical" evidence="7">
    <location>
        <begin position="21"/>
        <end position="42"/>
    </location>
</feature>
<evidence type="ECO:0000256" key="6">
    <source>
        <dbReference type="ARBA" id="ARBA00038076"/>
    </source>
</evidence>
<protein>
    <recommendedName>
        <fullName evidence="11">ABC transporter permease</fullName>
    </recommendedName>
</protein>
<evidence type="ECO:0008006" key="11">
    <source>
        <dbReference type="Google" id="ProtNLM"/>
    </source>
</evidence>
<evidence type="ECO:0000256" key="3">
    <source>
        <dbReference type="ARBA" id="ARBA00022692"/>
    </source>
</evidence>
<evidence type="ECO:0000256" key="7">
    <source>
        <dbReference type="SAM" id="Phobius"/>
    </source>
</evidence>
<dbReference type="Pfam" id="PF12704">
    <property type="entry name" value="MacB_PCD"/>
    <property type="match status" value="1"/>
</dbReference>
<dbReference type="Pfam" id="PF02687">
    <property type="entry name" value="FtsX"/>
    <property type="match status" value="1"/>
</dbReference>
<gene>
    <name evidence="10" type="ORF">METZ01_LOCUS4327</name>
</gene>
<proteinExistence type="inferred from homology"/>
<keyword evidence="5 7" id="KW-0472">Membrane</keyword>
<name>A0A381ND57_9ZZZZ</name>